<dbReference type="Proteomes" id="UP000243579">
    <property type="component" value="Unassembled WGS sequence"/>
</dbReference>
<evidence type="ECO:0000256" key="1">
    <source>
        <dbReference type="SAM" id="MobiDB-lite"/>
    </source>
</evidence>
<dbReference type="SUPFAM" id="SSF57903">
    <property type="entry name" value="FYVE/PHD zinc finger"/>
    <property type="match status" value="1"/>
</dbReference>
<dbReference type="STRING" id="1202772.A0A1V9ZDU6"/>
<accession>A0A1V9ZDU6</accession>
<evidence type="ECO:0000313" key="3">
    <source>
        <dbReference type="Proteomes" id="UP000243579"/>
    </source>
</evidence>
<dbReference type="EMBL" id="JNBR01000153">
    <property type="protein sequence ID" value="OQR96158.1"/>
    <property type="molecule type" value="Genomic_DNA"/>
</dbReference>
<dbReference type="InterPro" id="IPR011011">
    <property type="entry name" value="Znf_FYVE_PHD"/>
</dbReference>
<evidence type="ECO:0000313" key="2">
    <source>
        <dbReference type="EMBL" id="OQR96158.1"/>
    </source>
</evidence>
<dbReference type="CDD" id="cd15568">
    <property type="entry name" value="PHD5_NSD"/>
    <property type="match status" value="1"/>
</dbReference>
<dbReference type="InterPro" id="IPR013083">
    <property type="entry name" value="Znf_RING/FYVE/PHD"/>
</dbReference>
<name>A0A1V9ZDU6_ACHHY</name>
<dbReference type="OrthoDB" id="422362at2759"/>
<protein>
    <submittedName>
        <fullName evidence="2">Uncharacterized protein</fullName>
    </submittedName>
</protein>
<comment type="caution">
    <text evidence="2">The sequence shown here is derived from an EMBL/GenBank/DDBJ whole genome shotgun (WGS) entry which is preliminary data.</text>
</comment>
<proteinExistence type="predicted"/>
<dbReference type="AlphaFoldDB" id="A0A1V9ZDU6"/>
<dbReference type="Gene3D" id="3.30.40.10">
    <property type="entry name" value="Zinc/RING finger domain, C3HC4 (zinc finger)"/>
    <property type="match status" value="1"/>
</dbReference>
<sequence>MGFRGMLLERRQSAGAGFQMLSPSVELVLVIERMESSDIDPSGICDAKVVLQDATTKQLHSVARLADVTLEAGSMFWHADDEAVHCFRFDATFAFGEVSRAVDSVRLQEQLALLQHGLDLTVSSEHYTTCASVMATVLQETSKEKDTKKRTRDDKPERTRKRTAAPDDRIRAENRAYNLKWIVSTKASSGSAQKVCHLCQLWQCRMFYCPSGAAGHEVCIDCIEQHFHESLPDFMSGSVRYHCRLCADECPCGPCQPPQATGACVVCAAHSDLDAHPSVLQDKSGRQLFLCAPCLQTLRTSQLSKRPFCTLCGVHGASARRCGTCWRDFCAPCQARMGTLRGGVGKWLCASCALPSAEATAIRSRTKAKGVVLVDPTDAVTYTVSYAQQLVAREAKKKAPVISEDSCFCCKDGGVLIECDHTTKSKGGVRCPKVYHKDCLNHPIPDKGTWRCPRHFCFKCSAASSVCCRFCAMAYCDKHVPRSAQIIGPAFLDLPGATYMVCSSCEEQFDEATARQLLPDAYYRATK</sequence>
<feature type="region of interest" description="Disordered" evidence="1">
    <location>
        <begin position="141"/>
        <end position="167"/>
    </location>
</feature>
<organism evidence="2 3">
    <name type="scientific">Achlya hypogyna</name>
    <name type="common">Oomycete</name>
    <name type="synonym">Protoachlya hypogyna</name>
    <dbReference type="NCBI Taxonomy" id="1202772"/>
    <lineage>
        <taxon>Eukaryota</taxon>
        <taxon>Sar</taxon>
        <taxon>Stramenopiles</taxon>
        <taxon>Oomycota</taxon>
        <taxon>Saprolegniomycetes</taxon>
        <taxon>Saprolegniales</taxon>
        <taxon>Achlyaceae</taxon>
        <taxon>Achlya</taxon>
    </lineage>
</organism>
<keyword evidence="3" id="KW-1185">Reference proteome</keyword>
<feature type="compositionally biased region" description="Basic and acidic residues" evidence="1">
    <location>
        <begin position="141"/>
        <end position="157"/>
    </location>
</feature>
<gene>
    <name evidence="2" type="ORF">ACHHYP_16919</name>
</gene>
<reference evidence="2 3" key="1">
    <citation type="journal article" date="2014" name="Genome Biol. Evol.">
        <title>The secreted proteins of Achlya hypogyna and Thraustotheca clavata identify the ancestral oomycete secretome and reveal gene acquisitions by horizontal gene transfer.</title>
        <authorList>
            <person name="Misner I."/>
            <person name="Blouin N."/>
            <person name="Leonard G."/>
            <person name="Richards T.A."/>
            <person name="Lane C.E."/>
        </authorList>
    </citation>
    <scope>NUCLEOTIDE SEQUENCE [LARGE SCALE GENOMIC DNA]</scope>
    <source>
        <strain evidence="2 3">ATCC 48635</strain>
    </source>
</reference>